<evidence type="ECO:0000313" key="6">
    <source>
        <dbReference type="EMBL" id="RNA39841.1"/>
    </source>
</evidence>
<feature type="compositionally biased region" description="Polar residues" evidence="5">
    <location>
        <begin position="70"/>
        <end position="84"/>
    </location>
</feature>
<dbReference type="AlphaFoldDB" id="A0A3M7SVI6"/>
<dbReference type="EMBL" id="REGN01000700">
    <property type="protein sequence ID" value="RNA39841.1"/>
    <property type="molecule type" value="Genomic_DNA"/>
</dbReference>
<dbReference type="InterPro" id="IPR019376">
    <property type="entry name" value="Myeloid_leukemia_factor"/>
</dbReference>
<reference evidence="6 7" key="1">
    <citation type="journal article" date="2018" name="Sci. Rep.">
        <title>Genomic signatures of local adaptation to the degree of environmental predictability in rotifers.</title>
        <authorList>
            <person name="Franch-Gras L."/>
            <person name="Hahn C."/>
            <person name="Garcia-Roger E.M."/>
            <person name="Carmona M.J."/>
            <person name="Serra M."/>
            <person name="Gomez A."/>
        </authorList>
    </citation>
    <scope>NUCLEOTIDE SEQUENCE [LARGE SCALE GENOMIC DNA]</scope>
    <source>
        <strain evidence="6">HYR1</strain>
    </source>
</reference>
<organism evidence="6 7">
    <name type="scientific">Brachionus plicatilis</name>
    <name type="common">Marine rotifer</name>
    <name type="synonym">Brachionus muelleri</name>
    <dbReference type="NCBI Taxonomy" id="10195"/>
    <lineage>
        <taxon>Eukaryota</taxon>
        <taxon>Metazoa</taxon>
        <taxon>Spiralia</taxon>
        <taxon>Gnathifera</taxon>
        <taxon>Rotifera</taxon>
        <taxon>Eurotatoria</taxon>
        <taxon>Monogononta</taxon>
        <taxon>Pseudotrocha</taxon>
        <taxon>Ploima</taxon>
        <taxon>Brachionidae</taxon>
        <taxon>Brachionus</taxon>
    </lineage>
</organism>
<evidence type="ECO:0000256" key="3">
    <source>
        <dbReference type="ARBA" id="ARBA00022490"/>
    </source>
</evidence>
<feature type="region of interest" description="Disordered" evidence="5">
    <location>
        <begin position="70"/>
        <end position="110"/>
    </location>
</feature>
<dbReference type="GO" id="GO:0005737">
    <property type="term" value="C:cytoplasm"/>
    <property type="evidence" value="ECO:0007669"/>
    <property type="project" value="UniProtKB-SubCell"/>
</dbReference>
<accession>A0A3M7SVI6</accession>
<comment type="caution">
    <text evidence="6">The sequence shown here is derived from an EMBL/GenBank/DDBJ whole genome shotgun (WGS) entry which is preliminary data.</text>
</comment>
<proteinExistence type="inferred from homology"/>
<dbReference type="Pfam" id="PF10248">
    <property type="entry name" value="Mlf1IP"/>
    <property type="match status" value="1"/>
</dbReference>
<evidence type="ECO:0000256" key="5">
    <source>
        <dbReference type="SAM" id="MobiDB-lite"/>
    </source>
</evidence>
<keyword evidence="4" id="KW-0597">Phosphoprotein</keyword>
<protein>
    <submittedName>
        <fullName evidence="6">Myeloid leukemia factor 1 isoform X2</fullName>
    </submittedName>
</protein>
<keyword evidence="3" id="KW-0963">Cytoplasm</keyword>
<dbReference type="STRING" id="10195.A0A3M7SVI6"/>
<comment type="similarity">
    <text evidence="2">Belongs to the MLF family.</text>
</comment>
<sequence>MFDPFERMNSIMNQFMMDPFAQPGQRRANNQLTRRPDFMDPFAAMHNPFSMMGNFDSVFRNFEQMSNDPNSQVFSSSSVMTYSTGGDGKPKVFQKSKQIKQGPGGVRETREMVRDSEKNFEKMAIGHHIGQRAHVIERQKQNGQMEEIVNMENLDENEVQAFNEEFESRVRSQFGHSHKDYNRSHHLSSNQPLAIENSRGKR</sequence>
<feature type="region of interest" description="Disordered" evidence="5">
    <location>
        <begin position="170"/>
        <end position="202"/>
    </location>
</feature>
<name>A0A3M7SVI6_BRAPC</name>
<comment type="subcellular location">
    <subcellularLocation>
        <location evidence="1">Cytoplasm</location>
    </subcellularLocation>
</comment>
<evidence type="ECO:0000256" key="4">
    <source>
        <dbReference type="ARBA" id="ARBA00022553"/>
    </source>
</evidence>
<dbReference type="PANTHER" id="PTHR13105">
    <property type="entry name" value="MYELOID LEUKEMIA FACTOR"/>
    <property type="match status" value="1"/>
</dbReference>
<evidence type="ECO:0000256" key="2">
    <source>
        <dbReference type="ARBA" id="ARBA00008332"/>
    </source>
</evidence>
<keyword evidence="7" id="KW-1185">Reference proteome</keyword>
<evidence type="ECO:0000256" key="1">
    <source>
        <dbReference type="ARBA" id="ARBA00004496"/>
    </source>
</evidence>
<dbReference type="Proteomes" id="UP000276133">
    <property type="component" value="Unassembled WGS sequence"/>
</dbReference>
<evidence type="ECO:0000313" key="7">
    <source>
        <dbReference type="Proteomes" id="UP000276133"/>
    </source>
</evidence>
<dbReference type="OrthoDB" id="8707547at2759"/>
<gene>
    <name evidence="6" type="ORF">BpHYR1_044379</name>
</gene>